<accession>G2XSH1</accession>
<reference evidence="2" key="1">
    <citation type="journal article" date="2011" name="PLoS Genet.">
        <title>Genomic analysis of the necrotrophic fungal pathogens Sclerotinia sclerotiorum and Botrytis cinerea.</title>
        <authorList>
            <person name="Amselem J."/>
            <person name="Cuomo C.A."/>
            <person name="van Kan J.A."/>
            <person name="Viaud M."/>
            <person name="Benito E.P."/>
            <person name="Couloux A."/>
            <person name="Coutinho P.M."/>
            <person name="de Vries R.P."/>
            <person name="Dyer P.S."/>
            <person name="Fillinger S."/>
            <person name="Fournier E."/>
            <person name="Gout L."/>
            <person name="Hahn M."/>
            <person name="Kohn L."/>
            <person name="Lapalu N."/>
            <person name="Plummer K.M."/>
            <person name="Pradier J.M."/>
            <person name="Quevillon E."/>
            <person name="Sharon A."/>
            <person name="Simon A."/>
            <person name="ten Have A."/>
            <person name="Tudzynski B."/>
            <person name="Tudzynski P."/>
            <person name="Wincker P."/>
            <person name="Andrew M."/>
            <person name="Anthouard V."/>
            <person name="Beever R.E."/>
            <person name="Beffa R."/>
            <person name="Benoit I."/>
            <person name="Bouzid O."/>
            <person name="Brault B."/>
            <person name="Chen Z."/>
            <person name="Choquer M."/>
            <person name="Collemare J."/>
            <person name="Cotton P."/>
            <person name="Danchin E.G."/>
            <person name="Da Silva C."/>
            <person name="Gautier A."/>
            <person name="Giraud C."/>
            <person name="Giraud T."/>
            <person name="Gonzalez C."/>
            <person name="Grossetete S."/>
            <person name="Guldener U."/>
            <person name="Henrissat B."/>
            <person name="Howlett B.J."/>
            <person name="Kodira C."/>
            <person name="Kretschmer M."/>
            <person name="Lappartient A."/>
            <person name="Leroch M."/>
            <person name="Levis C."/>
            <person name="Mauceli E."/>
            <person name="Neuveglise C."/>
            <person name="Oeser B."/>
            <person name="Pearson M."/>
            <person name="Poulain J."/>
            <person name="Poussereau N."/>
            <person name="Quesneville H."/>
            <person name="Rascle C."/>
            <person name="Schumacher J."/>
            <person name="Segurens B."/>
            <person name="Sexton A."/>
            <person name="Silva E."/>
            <person name="Sirven C."/>
            <person name="Soanes D.M."/>
            <person name="Talbot N.J."/>
            <person name="Templeton M."/>
            <person name="Yandava C."/>
            <person name="Yarden O."/>
            <person name="Zeng Q."/>
            <person name="Rollins J.A."/>
            <person name="Lebrun M.H."/>
            <person name="Dickman M."/>
        </authorList>
    </citation>
    <scope>NUCLEOTIDE SEQUENCE [LARGE SCALE GENOMIC DNA]</scope>
    <source>
        <strain evidence="2">T4</strain>
    </source>
</reference>
<sequence length="67" mass="7781">MSQMEKEPSCHQRGNFSLHRQLHSVKVYDQDSLFWNSRISIHCKSITPVSIVISNNEIEALRGKKKI</sequence>
<dbReference type="AlphaFoldDB" id="G2XSH1"/>
<dbReference type="Proteomes" id="UP000008177">
    <property type="component" value="Unplaced contigs"/>
</dbReference>
<dbReference type="InParanoid" id="G2XSH1"/>
<protein>
    <submittedName>
        <fullName evidence="1">Uncharacterized protein</fullName>
    </submittedName>
</protein>
<dbReference type="HOGENOM" id="CLU_2812013_0_0_1"/>
<name>G2XSH1_BOTF4</name>
<evidence type="ECO:0000313" key="2">
    <source>
        <dbReference type="Proteomes" id="UP000008177"/>
    </source>
</evidence>
<dbReference type="EMBL" id="FQ790261">
    <property type="protein sequence ID" value="CCD43608.1"/>
    <property type="molecule type" value="Genomic_DNA"/>
</dbReference>
<gene>
    <name evidence="1" type="ORF">BofuT4_uP064500.1</name>
</gene>
<evidence type="ECO:0000313" key="1">
    <source>
        <dbReference type="EMBL" id="CCD43608.1"/>
    </source>
</evidence>
<proteinExistence type="predicted"/>
<organism evidence="1 2">
    <name type="scientific">Botryotinia fuckeliana (strain T4)</name>
    <name type="common">Noble rot fungus</name>
    <name type="synonym">Botrytis cinerea</name>
    <dbReference type="NCBI Taxonomy" id="999810"/>
    <lineage>
        <taxon>Eukaryota</taxon>
        <taxon>Fungi</taxon>
        <taxon>Dikarya</taxon>
        <taxon>Ascomycota</taxon>
        <taxon>Pezizomycotina</taxon>
        <taxon>Leotiomycetes</taxon>
        <taxon>Helotiales</taxon>
        <taxon>Sclerotiniaceae</taxon>
        <taxon>Botrytis</taxon>
    </lineage>
</organism>